<sequence length="65" mass="6999">MTRHDLEPDVAGRVKLAGGGRDSRLAAGVWPALDCLPSNPAGMTIGPRLWAKAVDLTFRRNLTTK</sequence>
<dbReference type="RefSeq" id="WP_326835162.1">
    <property type="nucleotide sequence ID" value="NZ_CP142149.1"/>
</dbReference>
<name>A0ABZ1ID15_9PSEU</name>
<protein>
    <submittedName>
        <fullName evidence="1">Uncharacterized protein</fullName>
    </submittedName>
</protein>
<accession>A0ABZ1ID15</accession>
<dbReference type="EMBL" id="CP142149">
    <property type="protein sequence ID" value="WSE32354.1"/>
    <property type="molecule type" value="Genomic_DNA"/>
</dbReference>
<keyword evidence="2" id="KW-1185">Reference proteome</keyword>
<proteinExistence type="predicted"/>
<gene>
    <name evidence="1" type="ORF">VSH64_09590</name>
</gene>
<organism evidence="1 2">
    <name type="scientific">Amycolatopsis rhabdoformis</name>
    <dbReference type="NCBI Taxonomy" id="1448059"/>
    <lineage>
        <taxon>Bacteria</taxon>
        <taxon>Bacillati</taxon>
        <taxon>Actinomycetota</taxon>
        <taxon>Actinomycetes</taxon>
        <taxon>Pseudonocardiales</taxon>
        <taxon>Pseudonocardiaceae</taxon>
        <taxon>Amycolatopsis</taxon>
    </lineage>
</organism>
<evidence type="ECO:0000313" key="1">
    <source>
        <dbReference type="EMBL" id="WSE32354.1"/>
    </source>
</evidence>
<dbReference type="Proteomes" id="UP001330812">
    <property type="component" value="Chromosome"/>
</dbReference>
<evidence type="ECO:0000313" key="2">
    <source>
        <dbReference type="Proteomes" id="UP001330812"/>
    </source>
</evidence>
<reference evidence="1 2" key="1">
    <citation type="journal article" date="2015" name="Int. J. Syst. Evol. Microbiol.">
        <title>Amycolatopsis rhabdoformis sp. nov., an actinomycete isolated from a tropical forest soil.</title>
        <authorList>
            <person name="Souza W.R."/>
            <person name="Silva R.E."/>
            <person name="Goodfellow M."/>
            <person name="Busarakam K."/>
            <person name="Figueiro F.S."/>
            <person name="Ferreira D."/>
            <person name="Rodrigues-Filho E."/>
            <person name="Moraes L.A.B."/>
            <person name="Zucchi T.D."/>
        </authorList>
    </citation>
    <scope>NUCLEOTIDE SEQUENCE [LARGE SCALE GENOMIC DNA]</scope>
    <source>
        <strain evidence="1 2">NCIMB 14900</strain>
    </source>
</reference>